<sequence length="705" mass="75060">PSPTPTEPPTATPTSAPGTTAPTKAPILTTTNSPSPTPTEPPTATPTSAPGTTAPTKAPILTTTNSPSPTPTEPPTATPTSAPGTTAPINSLSPAITSLHSSVPVETLSPAPTTPKVLPRATPFVTNGDTTGRTIITPAATETRTPIPTDIQLFNTFTTLAPMSNNVKNILENVTPAPTTNSTAEQIVSITTPPPRAPGDAPAEEVLAPRPPPTKRSNSSDLTSTERLDQISVAGTDSSGDKTNRYIFNAIVGLTFVFMAFFHYIAINPSFLAPESASGAFTAANSWELPSFFSFMQSVAIVSCANVNVPHTVFVSFTDSFAWLNFLVRGNAYTKADAVTVANLLSGIGNSTLRSLKEVQLATKYDPFGFQQFALRINVLERDLFMRAWTFFLLVVAVLLVGVIATSLASQMMGRGSHFSSHSGSYTSHVKQASLRLKGFTVWFVTMAVLPLSTVSMYEAMQDANNTDTWFGSTSGIFAAVALVALSVAILGAASAIYHRTEVELSKYETKMSFGVLYTNYGFEFRLFFAVSLVVQLATGMLLAGVVNPSNQMLLLMALHGVYLFLLLLVRPFATPLQAVFTTAFEVVLVLVFGLVYAMAQTADNRTKKGLAYGIVVFVCVVIVLLFVRSILKLWVHVTGINALDHISTTLGYAPPHQSDEDKKAGHDSISLSSTKGHLSGTYTSLGSPLQTIKLVESTKTSYNV</sequence>
<evidence type="ECO:0000313" key="4">
    <source>
        <dbReference type="EMBL" id="KAF0691946.1"/>
    </source>
</evidence>
<evidence type="ECO:0000259" key="3">
    <source>
        <dbReference type="Pfam" id="PF06011"/>
    </source>
</evidence>
<proteinExistence type="predicted"/>
<dbReference type="InterPro" id="IPR010308">
    <property type="entry name" value="TRP_C"/>
</dbReference>
<dbReference type="PANTHER" id="PTHR31145:SF6">
    <property type="entry name" value="INTEGRAL MEMBRANE PROTEIN (AFU_ORTHOLOGUE AFUA_7G01610)"/>
    <property type="match status" value="1"/>
</dbReference>
<feature type="compositionally biased region" description="Low complexity" evidence="1">
    <location>
        <begin position="12"/>
        <end position="34"/>
    </location>
</feature>
<reference evidence="4" key="1">
    <citation type="submission" date="2019-06" db="EMBL/GenBank/DDBJ databases">
        <title>Genomics analysis of Aphanomyces spp. identifies a new class of oomycete effector associated with host adaptation.</title>
        <authorList>
            <person name="Gaulin E."/>
        </authorList>
    </citation>
    <scope>NUCLEOTIDE SEQUENCE</scope>
    <source>
        <strain evidence="4">CBS 578.67</strain>
    </source>
</reference>
<feature type="region of interest" description="Disordered" evidence="1">
    <location>
        <begin position="1"/>
        <end position="92"/>
    </location>
</feature>
<accession>A0A6A4Y9F2</accession>
<feature type="compositionally biased region" description="Low complexity" evidence="1">
    <location>
        <begin position="78"/>
        <end position="88"/>
    </location>
</feature>
<feature type="region of interest" description="Disordered" evidence="1">
    <location>
        <begin position="105"/>
        <end position="132"/>
    </location>
</feature>
<evidence type="ECO:0000256" key="1">
    <source>
        <dbReference type="SAM" id="MobiDB-lite"/>
    </source>
</evidence>
<keyword evidence="2" id="KW-0812">Transmembrane</keyword>
<feature type="transmembrane region" description="Helical" evidence="2">
    <location>
        <begin position="246"/>
        <end position="267"/>
    </location>
</feature>
<dbReference type="PANTHER" id="PTHR31145">
    <property type="entry name" value="INTEGRAL MEMBRANE PROTEIN (AFU_ORTHOLOGUE AFUA_7G01610)"/>
    <property type="match status" value="1"/>
</dbReference>
<feature type="compositionally biased region" description="Pro residues" evidence="1">
    <location>
        <begin position="68"/>
        <end position="77"/>
    </location>
</feature>
<keyword evidence="2" id="KW-1133">Transmembrane helix</keyword>
<protein>
    <recommendedName>
        <fullName evidence="3">TRP C-terminal domain-containing protein</fullName>
    </recommendedName>
</protein>
<evidence type="ECO:0000256" key="2">
    <source>
        <dbReference type="SAM" id="Phobius"/>
    </source>
</evidence>
<feature type="compositionally biased region" description="Pro residues" evidence="1">
    <location>
        <begin position="1"/>
        <end position="11"/>
    </location>
</feature>
<feature type="region of interest" description="Disordered" evidence="1">
    <location>
        <begin position="191"/>
        <end position="236"/>
    </location>
</feature>
<dbReference type="InterPro" id="IPR040241">
    <property type="entry name" value="TRP_Flc/Pkd2-like"/>
</dbReference>
<organism evidence="4">
    <name type="scientific">Aphanomyces stellatus</name>
    <dbReference type="NCBI Taxonomy" id="120398"/>
    <lineage>
        <taxon>Eukaryota</taxon>
        <taxon>Sar</taxon>
        <taxon>Stramenopiles</taxon>
        <taxon>Oomycota</taxon>
        <taxon>Saprolegniomycetes</taxon>
        <taxon>Saprolegniales</taxon>
        <taxon>Verrucalvaceae</taxon>
        <taxon>Aphanomyces</taxon>
    </lineage>
</organism>
<feature type="transmembrane region" description="Helical" evidence="2">
    <location>
        <begin position="577"/>
        <end position="598"/>
    </location>
</feature>
<feature type="transmembrane region" description="Helical" evidence="2">
    <location>
        <begin position="440"/>
        <end position="458"/>
    </location>
</feature>
<feature type="transmembrane region" description="Helical" evidence="2">
    <location>
        <begin position="527"/>
        <end position="547"/>
    </location>
</feature>
<dbReference type="EMBL" id="VJMH01006001">
    <property type="protein sequence ID" value="KAF0691946.1"/>
    <property type="molecule type" value="Genomic_DNA"/>
</dbReference>
<comment type="caution">
    <text evidence="4">The sequence shown here is derived from an EMBL/GenBank/DDBJ whole genome shotgun (WGS) entry which is preliminary data.</text>
</comment>
<feature type="transmembrane region" description="Helical" evidence="2">
    <location>
        <begin position="388"/>
        <end position="409"/>
    </location>
</feature>
<dbReference type="AlphaFoldDB" id="A0A6A4Y9F2"/>
<dbReference type="GO" id="GO:0016020">
    <property type="term" value="C:membrane"/>
    <property type="evidence" value="ECO:0007669"/>
    <property type="project" value="TreeGrafter"/>
</dbReference>
<name>A0A6A4Y9F2_9STRA</name>
<feature type="non-terminal residue" evidence="4">
    <location>
        <position position="1"/>
    </location>
</feature>
<dbReference type="OrthoDB" id="79029at2759"/>
<gene>
    <name evidence="4" type="ORF">As57867_016848</name>
</gene>
<feature type="compositionally biased region" description="Low complexity" evidence="1">
    <location>
        <begin position="45"/>
        <end position="67"/>
    </location>
</feature>
<feature type="domain" description="TRP C-terminal" evidence="3">
    <location>
        <begin position="269"/>
        <end position="628"/>
    </location>
</feature>
<feature type="transmembrane region" description="Helical" evidence="2">
    <location>
        <begin position="553"/>
        <end position="570"/>
    </location>
</feature>
<dbReference type="Pfam" id="PF06011">
    <property type="entry name" value="TRP"/>
    <property type="match status" value="1"/>
</dbReference>
<feature type="compositionally biased region" description="Pro residues" evidence="1">
    <location>
        <begin position="35"/>
        <end position="44"/>
    </location>
</feature>
<feature type="transmembrane region" description="Helical" evidence="2">
    <location>
        <begin position="610"/>
        <end position="628"/>
    </location>
</feature>
<keyword evidence="2" id="KW-0472">Membrane</keyword>
<dbReference type="GO" id="GO:0055085">
    <property type="term" value="P:transmembrane transport"/>
    <property type="evidence" value="ECO:0007669"/>
    <property type="project" value="TreeGrafter"/>
</dbReference>
<feature type="transmembrane region" description="Helical" evidence="2">
    <location>
        <begin position="470"/>
        <end position="498"/>
    </location>
</feature>